<evidence type="ECO:0000256" key="1">
    <source>
        <dbReference type="SAM" id="MobiDB-lite"/>
    </source>
</evidence>
<evidence type="ECO:0000256" key="2">
    <source>
        <dbReference type="SAM" id="Phobius"/>
    </source>
</evidence>
<dbReference type="EMBL" id="CP068985">
    <property type="protein sequence ID" value="QYC38768.1"/>
    <property type="molecule type" value="Genomic_DNA"/>
</dbReference>
<organism evidence="3 4">
    <name type="scientific">Nonomuraea coxensis DSM 45129</name>
    <dbReference type="NCBI Taxonomy" id="1122611"/>
    <lineage>
        <taxon>Bacteria</taxon>
        <taxon>Bacillati</taxon>
        <taxon>Actinomycetota</taxon>
        <taxon>Actinomycetes</taxon>
        <taxon>Streptosporangiales</taxon>
        <taxon>Streptosporangiaceae</taxon>
        <taxon>Nonomuraea</taxon>
    </lineage>
</organism>
<reference evidence="3 4" key="1">
    <citation type="journal article" date="2021" name="ACS Chem. Biol.">
        <title>Genomic-Led Discovery of a Novel Glycopeptide Antibiotic by Nonomuraea coxensis DSM 45129.</title>
        <authorList>
            <person name="Yushchuk O."/>
            <person name="Vior N.M."/>
            <person name="Andreo-Vidal A."/>
            <person name="Berini F."/>
            <person name="Ruckert C."/>
            <person name="Busche T."/>
            <person name="Binda E."/>
            <person name="Kalinowski J."/>
            <person name="Truman A.W."/>
            <person name="Marinelli F."/>
        </authorList>
    </citation>
    <scope>NUCLEOTIDE SEQUENCE [LARGE SCALE GENOMIC DNA]</scope>
    <source>
        <strain evidence="3 4">DSM 45129</strain>
    </source>
</reference>
<accession>A0ABX8TUF0</accession>
<keyword evidence="2" id="KW-1133">Transmembrane helix</keyword>
<feature type="compositionally biased region" description="Basic residues" evidence="1">
    <location>
        <begin position="1"/>
        <end position="12"/>
    </location>
</feature>
<keyword evidence="4" id="KW-1185">Reference proteome</keyword>
<keyword evidence="2" id="KW-0472">Membrane</keyword>
<feature type="transmembrane region" description="Helical" evidence="2">
    <location>
        <begin position="37"/>
        <end position="57"/>
    </location>
</feature>
<gene>
    <name evidence="3" type="ORF">Nocox_05705</name>
</gene>
<keyword evidence="2" id="KW-0812">Transmembrane</keyword>
<evidence type="ECO:0000313" key="4">
    <source>
        <dbReference type="Proteomes" id="UP000824681"/>
    </source>
</evidence>
<evidence type="ECO:0000313" key="3">
    <source>
        <dbReference type="EMBL" id="QYC38768.1"/>
    </source>
</evidence>
<name>A0ABX8TUF0_9ACTN</name>
<protein>
    <submittedName>
        <fullName evidence="3">Uncharacterized protein</fullName>
    </submittedName>
</protein>
<sequence>MMANRLRKRRNASKAATGARSAQGSAEEATSSRAKGFMATVCGLAVAAAGSAITIALTDSAPVIKNAFSDELKIHASVTGLDDWWAGATEKKVDPTVGIHLKDEIYHNGPNATLAGRQVVKVVIESGLTSSVTVVGMQAKILRRSPVLSGSLFEVPGQGTAENVQVGIRLDSPLPIARRLKEGNTLQDLTSSYFEEMSEPLKKGAPTVFTIIAFPGRFTYEWELEVEVVSSGVSHIHRIRESDAGKPFKVTGFAPKYSSTFTWNHGRTDEDPWWIHSGTKGRKSPA</sequence>
<dbReference type="Proteomes" id="UP000824681">
    <property type="component" value="Chromosome"/>
</dbReference>
<feature type="region of interest" description="Disordered" evidence="1">
    <location>
        <begin position="1"/>
        <end position="30"/>
    </location>
</feature>
<feature type="compositionally biased region" description="Polar residues" evidence="1">
    <location>
        <begin position="20"/>
        <end position="30"/>
    </location>
</feature>
<proteinExistence type="predicted"/>